<dbReference type="InterPro" id="IPR018187">
    <property type="entry name" value="Asp/Glu_racemase_AS_1"/>
</dbReference>
<dbReference type="PANTHER" id="PTHR21198">
    <property type="entry name" value="GLUTAMATE RACEMASE"/>
    <property type="match status" value="1"/>
</dbReference>
<feature type="binding site" evidence="7">
    <location>
        <begin position="39"/>
        <end position="40"/>
    </location>
    <ligand>
        <name>substrate</name>
    </ligand>
</feature>
<dbReference type="Pfam" id="PF01177">
    <property type="entry name" value="Asp_Glu_race"/>
    <property type="match status" value="1"/>
</dbReference>
<dbReference type="PROSITE" id="PS00924">
    <property type="entry name" value="ASP_GLU_RACEMASE_2"/>
    <property type="match status" value="1"/>
</dbReference>
<organism evidence="8 9">
    <name type="scientific">Motilimonas pumila</name>
    <dbReference type="NCBI Taxonomy" id="2303987"/>
    <lineage>
        <taxon>Bacteria</taxon>
        <taxon>Pseudomonadati</taxon>
        <taxon>Pseudomonadota</taxon>
        <taxon>Gammaproteobacteria</taxon>
        <taxon>Alteromonadales</taxon>
        <taxon>Alteromonadales genera incertae sedis</taxon>
        <taxon>Motilimonas</taxon>
    </lineage>
</organism>
<gene>
    <name evidence="7" type="primary">murI</name>
    <name evidence="8" type="ORF">D1Z90_19675</name>
</gene>
<dbReference type="GO" id="GO:0009252">
    <property type="term" value="P:peptidoglycan biosynthetic process"/>
    <property type="evidence" value="ECO:0007669"/>
    <property type="project" value="UniProtKB-UniRule"/>
</dbReference>
<evidence type="ECO:0000256" key="2">
    <source>
        <dbReference type="ARBA" id="ARBA00013090"/>
    </source>
</evidence>
<dbReference type="EMBL" id="QZCH01000049">
    <property type="protein sequence ID" value="RJG37554.1"/>
    <property type="molecule type" value="Genomic_DNA"/>
</dbReference>
<sequence length="260" mass="28313">MNVLIFDSGVGGLSVVQQIQQHLPHAHMTYLFDNQFFPYGELAEEVLLGRVSALITQICQQQPIDMIVIACNSASTLVLEQLRQQCPQPIVGVVPAIKPAAALTQTGCIGLLATPGTVKRPYTANLVTEFAPHIEVKMLGSSELVQIAEAKLQGQPVSQQRLEDIIAPLKAGNPAPDVVILGCTHFPLLKEELQQAFGSKVKLIDSGVAIAKRVASLWCDKSSQVGLGKMYCTRWDKQTEQLKPAMLHFGFQSLSLFEVN</sequence>
<evidence type="ECO:0000313" key="8">
    <source>
        <dbReference type="EMBL" id="RJG37554.1"/>
    </source>
</evidence>
<dbReference type="GO" id="GO:0008881">
    <property type="term" value="F:glutamate racemase activity"/>
    <property type="evidence" value="ECO:0007669"/>
    <property type="project" value="UniProtKB-UniRule"/>
</dbReference>
<evidence type="ECO:0000256" key="5">
    <source>
        <dbReference type="ARBA" id="ARBA00023235"/>
    </source>
</evidence>
<reference evidence="8 9" key="2">
    <citation type="submission" date="2019-01" db="EMBL/GenBank/DDBJ databases">
        <title>Motilimonas pumilus sp. nov., isolated from the gut of sea cucumber (Apostichopus japonicus).</title>
        <authorList>
            <person name="Wang F.-Q."/>
            <person name="Ren L.-H."/>
            <person name="Lin Y.-W."/>
            <person name="Sun G.-H."/>
            <person name="Du Z.-J."/>
            <person name="Zhao J.-X."/>
            <person name="Liu X.-J."/>
            <person name="Liu L.-J."/>
        </authorList>
    </citation>
    <scope>NUCLEOTIDE SEQUENCE [LARGE SCALE GENOMIC DNA]</scope>
    <source>
        <strain evidence="8 9">PLHSC7-2</strain>
    </source>
</reference>
<feature type="binding site" evidence="7">
    <location>
        <begin position="72"/>
        <end position="73"/>
    </location>
    <ligand>
        <name>substrate</name>
    </ligand>
</feature>
<evidence type="ECO:0000256" key="1">
    <source>
        <dbReference type="ARBA" id="ARBA00001602"/>
    </source>
</evidence>
<dbReference type="Gene3D" id="3.40.50.1860">
    <property type="match status" value="2"/>
</dbReference>
<evidence type="ECO:0000256" key="6">
    <source>
        <dbReference type="ARBA" id="ARBA00023316"/>
    </source>
</evidence>
<dbReference type="FunFam" id="3.40.50.1860:FF:000001">
    <property type="entry name" value="Glutamate racemase"/>
    <property type="match status" value="1"/>
</dbReference>
<feature type="binding site" evidence="7">
    <location>
        <begin position="184"/>
        <end position="185"/>
    </location>
    <ligand>
        <name>substrate</name>
    </ligand>
</feature>
<evidence type="ECO:0000256" key="3">
    <source>
        <dbReference type="ARBA" id="ARBA00022960"/>
    </source>
</evidence>
<keyword evidence="5 7" id="KW-0413">Isomerase</keyword>
<dbReference type="SUPFAM" id="SSF53681">
    <property type="entry name" value="Aspartate/glutamate racemase"/>
    <property type="match status" value="2"/>
</dbReference>
<reference evidence="8 9" key="1">
    <citation type="submission" date="2018-09" db="EMBL/GenBank/DDBJ databases">
        <authorList>
            <person name="Wang F."/>
        </authorList>
    </citation>
    <scope>NUCLEOTIDE SEQUENCE [LARGE SCALE GENOMIC DNA]</scope>
    <source>
        <strain evidence="8 9">PLHSC7-2</strain>
    </source>
</reference>
<dbReference type="RefSeq" id="WP_119912511.1">
    <property type="nucleotide sequence ID" value="NZ_QZCH01000049.1"/>
</dbReference>
<keyword evidence="9" id="KW-1185">Reference proteome</keyword>
<dbReference type="OrthoDB" id="9801055at2"/>
<feature type="active site" description="Proton donor/acceptor" evidence="7">
    <location>
        <position position="183"/>
    </location>
</feature>
<comment type="similarity">
    <text evidence="7">Belongs to the aspartate/glutamate racemases family.</text>
</comment>
<dbReference type="GO" id="GO:0008360">
    <property type="term" value="P:regulation of cell shape"/>
    <property type="evidence" value="ECO:0007669"/>
    <property type="project" value="UniProtKB-KW"/>
</dbReference>
<dbReference type="HAMAP" id="MF_00258">
    <property type="entry name" value="Glu_racemase"/>
    <property type="match status" value="1"/>
</dbReference>
<evidence type="ECO:0000256" key="4">
    <source>
        <dbReference type="ARBA" id="ARBA00022984"/>
    </source>
</evidence>
<evidence type="ECO:0000313" key="9">
    <source>
        <dbReference type="Proteomes" id="UP000283255"/>
    </source>
</evidence>
<dbReference type="InterPro" id="IPR033134">
    <property type="entry name" value="Asp/Glu_racemase_AS_2"/>
</dbReference>
<dbReference type="NCBIfam" id="TIGR00067">
    <property type="entry name" value="glut_race"/>
    <property type="match status" value="1"/>
</dbReference>
<keyword evidence="6 7" id="KW-0961">Cell wall biogenesis/degradation</keyword>
<dbReference type="EC" id="5.1.1.3" evidence="2 7"/>
<dbReference type="UniPathway" id="UPA00219"/>
<feature type="binding site" evidence="7">
    <location>
        <begin position="7"/>
        <end position="8"/>
    </location>
    <ligand>
        <name>substrate</name>
    </ligand>
</feature>
<dbReference type="InterPro" id="IPR004391">
    <property type="entry name" value="Glu_race"/>
</dbReference>
<comment type="catalytic activity">
    <reaction evidence="1 7">
        <text>L-glutamate = D-glutamate</text>
        <dbReference type="Rhea" id="RHEA:12813"/>
        <dbReference type="ChEBI" id="CHEBI:29985"/>
        <dbReference type="ChEBI" id="CHEBI:29986"/>
        <dbReference type="EC" id="5.1.1.3"/>
    </reaction>
</comment>
<comment type="function">
    <text evidence="7">Provides the (R)-glutamate required for cell wall biosynthesis.</text>
</comment>
<evidence type="ECO:0000256" key="7">
    <source>
        <dbReference type="HAMAP-Rule" id="MF_00258"/>
    </source>
</evidence>
<keyword evidence="3 7" id="KW-0133">Cell shape</keyword>
<dbReference type="PROSITE" id="PS00923">
    <property type="entry name" value="ASP_GLU_RACEMASE_1"/>
    <property type="match status" value="1"/>
</dbReference>
<name>A0A418Y9I8_9GAMM</name>
<feature type="active site" description="Proton donor/acceptor" evidence="7">
    <location>
        <position position="71"/>
    </location>
</feature>
<keyword evidence="4 7" id="KW-0573">Peptidoglycan synthesis</keyword>
<dbReference type="InterPro" id="IPR001920">
    <property type="entry name" value="Asp/Glu_race"/>
</dbReference>
<comment type="caution">
    <text evidence="8">The sequence shown here is derived from an EMBL/GenBank/DDBJ whole genome shotgun (WGS) entry which is preliminary data.</text>
</comment>
<protein>
    <recommendedName>
        <fullName evidence="2 7">Glutamate racemase</fullName>
        <ecNumber evidence="2 7">5.1.1.3</ecNumber>
    </recommendedName>
</protein>
<proteinExistence type="inferred from homology"/>
<dbReference type="AlphaFoldDB" id="A0A418Y9I8"/>
<dbReference type="PANTHER" id="PTHR21198:SF2">
    <property type="entry name" value="GLUTAMATE RACEMASE"/>
    <property type="match status" value="1"/>
</dbReference>
<accession>A0A418Y9I8</accession>
<dbReference type="InterPro" id="IPR015942">
    <property type="entry name" value="Asp/Glu/hydantoin_racemase"/>
</dbReference>
<comment type="pathway">
    <text evidence="7">Cell wall biogenesis; peptidoglycan biosynthesis.</text>
</comment>
<dbReference type="Proteomes" id="UP000283255">
    <property type="component" value="Unassembled WGS sequence"/>
</dbReference>
<dbReference type="GO" id="GO:0071555">
    <property type="term" value="P:cell wall organization"/>
    <property type="evidence" value="ECO:0007669"/>
    <property type="project" value="UniProtKB-KW"/>
</dbReference>